<evidence type="ECO:0000313" key="3">
    <source>
        <dbReference type="EMBL" id="PJF47690.1"/>
    </source>
</evidence>
<feature type="chain" id="PRO_5014967603" evidence="2">
    <location>
        <begin position="27"/>
        <end position="291"/>
    </location>
</feature>
<dbReference type="Gene3D" id="3.40.50.1820">
    <property type="entry name" value="alpha/beta hydrolase"/>
    <property type="match status" value="1"/>
</dbReference>
<accession>A0A2M8QD25</accession>
<reference evidence="3 4" key="1">
    <citation type="submission" date="2017-11" db="EMBL/GenBank/DDBJ databases">
        <title>Evolution of Phototrophy in the Chloroflexi Phylum Driven by Horizontal Gene Transfer.</title>
        <authorList>
            <person name="Ward L.M."/>
            <person name="Hemp J."/>
            <person name="Shih P.M."/>
            <person name="Mcglynn S.E."/>
            <person name="Fischer W."/>
        </authorList>
    </citation>
    <scope>NUCLEOTIDE SEQUENCE [LARGE SCALE GENOMIC DNA]</scope>
    <source>
        <strain evidence="3">JP3_7</strain>
    </source>
</reference>
<dbReference type="InterPro" id="IPR000801">
    <property type="entry name" value="Esterase-like"/>
</dbReference>
<keyword evidence="1 2" id="KW-0732">Signal</keyword>
<comment type="caution">
    <text evidence="3">The sequence shown here is derived from an EMBL/GenBank/DDBJ whole genome shotgun (WGS) entry which is preliminary data.</text>
</comment>
<evidence type="ECO:0000256" key="1">
    <source>
        <dbReference type="ARBA" id="ARBA00022729"/>
    </source>
</evidence>
<gene>
    <name evidence="3" type="ORF">CUN48_07400</name>
</gene>
<dbReference type="SUPFAM" id="SSF53474">
    <property type="entry name" value="alpha/beta-Hydrolases"/>
    <property type="match status" value="1"/>
</dbReference>
<evidence type="ECO:0000256" key="2">
    <source>
        <dbReference type="SAM" id="SignalP"/>
    </source>
</evidence>
<evidence type="ECO:0000313" key="4">
    <source>
        <dbReference type="Proteomes" id="UP000230790"/>
    </source>
</evidence>
<dbReference type="Pfam" id="PF00756">
    <property type="entry name" value="Esterase"/>
    <property type="match status" value="1"/>
</dbReference>
<organism evidence="3 4">
    <name type="scientific">Candidatus Thermofonsia Clade 3 bacterium</name>
    <dbReference type="NCBI Taxonomy" id="2364212"/>
    <lineage>
        <taxon>Bacteria</taxon>
        <taxon>Bacillati</taxon>
        <taxon>Chloroflexota</taxon>
        <taxon>Candidatus Thermofontia</taxon>
        <taxon>Candidatus Thermofonsia Clade 3</taxon>
    </lineage>
</organism>
<dbReference type="InterPro" id="IPR050955">
    <property type="entry name" value="Plant_Biomass_Hydrol_Est"/>
</dbReference>
<dbReference type="InterPro" id="IPR029058">
    <property type="entry name" value="AB_hydrolase_fold"/>
</dbReference>
<protein>
    <submittedName>
        <fullName evidence="3">Phospholipase</fullName>
    </submittedName>
</protein>
<dbReference type="PANTHER" id="PTHR43037">
    <property type="entry name" value="UNNAMED PRODUCT-RELATED"/>
    <property type="match status" value="1"/>
</dbReference>
<dbReference type="PANTHER" id="PTHR43037:SF1">
    <property type="entry name" value="BLL1128 PROTEIN"/>
    <property type="match status" value="1"/>
</dbReference>
<dbReference type="EMBL" id="PGTN01000038">
    <property type="protein sequence ID" value="PJF47690.1"/>
    <property type="molecule type" value="Genomic_DNA"/>
</dbReference>
<name>A0A2M8QD25_9CHLR</name>
<dbReference type="AlphaFoldDB" id="A0A2M8QD25"/>
<dbReference type="Proteomes" id="UP000230790">
    <property type="component" value="Unassembled WGS sequence"/>
</dbReference>
<proteinExistence type="predicted"/>
<feature type="signal peptide" evidence="2">
    <location>
        <begin position="1"/>
        <end position="26"/>
    </location>
</feature>
<sequence length="291" mass="31878">MKRNNVIPAILLAIGTCITPAGGAHAAAPPAGEGTLVIEAPATAIQADAPADKPSSRPQTGQHAYTFKAQLANGRATQLNYLLFVPASYGRDPQAKWPLLVFLHGSREVGRDVSRLRRAILPQIVEENPEFPFIVVSPQSPTRQHGWYPSLDAIEALLDRLQAELAIDPDRIYLTGLSMGGYGAWALAMDAPDRFAAIAPVVGGYFYSARQLCALKDKPIWVFGARLDRNVPVRESERVVNALRSCGGNPRFTVFENADHDLGWELAYRTTELFEWLLQQRRGQPPAQASD</sequence>